<evidence type="ECO:0000313" key="2">
    <source>
        <dbReference type="Proteomes" id="UP000823963"/>
    </source>
</evidence>
<dbReference type="CDD" id="cd01745">
    <property type="entry name" value="GATase1_2"/>
    <property type="match status" value="1"/>
</dbReference>
<keyword evidence="1" id="KW-0378">Hydrolase</keyword>
<dbReference type="Gene3D" id="3.40.50.880">
    <property type="match status" value="1"/>
</dbReference>
<dbReference type="FunFam" id="3.40.50.880:FF:000030">
    <property type="entry name" value="Gamma-glutamyl-gamma-aminobutyrate hydrolase PuuD"/>
    <property type="match status" value="1"/>
</dbReference>
<dbReference type="InterPro" id="IPR029062">
    <property type="entry name" value="Class_I_gatase-like"/>
</dbReference>
<organism evidence="1 2">
    <name type="scientific">Candidatus Ligilactobacillus excrementigallinarum</name>
    <dbReference type="NCBI Taxonomy" id="2838641"/>
    <lineage>
        <taxon>Bacteria</taxon>
        <taxon>Bacillati</taxon>
        <taxon>Bacillota</taxon>
        <taxon>Bacilli</taxon>
        <taxon>Lactobacillales</taxon>
        <taxon>Lactobacillaceae</taxon>
        <taxon>Ligilactobacillus</taxon>
    </lineage>
</organism>
<dbReference type="GO" id="GO:0005829">
    <property type="term" value="C:cytosol"/>
    <property type="evidence" value="ECO:0007669"/>
    <property type="project" value="TreeGrafter"/>
</dbReference>
<reference evidence="1" key="2">
    <citation type="submission" date="2021-04" db="EMBL/GenBank/DDBJ databases">
        <authorList>
            <person name="Gilroy R."/>
        </authorList>
    </citation>
    <scope>NUCLEOTIDE SEQUENCE</scope>
    <source>
        <strain evidence="1">6627</strain>
    </source>
</reference>
<evidence type="ECO:0000313" key="1">
    <source>
        <dbReference type="EMBL" id="HIX01459.1"/>
    </source>
</evidence>
<comment type="caution">
    <text evidence="1">The sequence shown here is derived from an EMBL/GenBank/DDBJ whole genome shotgun (WGS) entry which is preliminary data.</text>
</comment>
<dbReference type="PANTHER" id="PTHR43235:SF1">
    <property type="entry name" value="GLUTAMINE AMIDOTRANSFERASE PB2B2.05-RELATED"/>
    <property type="match status" value="1"/>
</dbReference>
<reference evidence="1" key="1">
    <citation type="journal article" date="2021" name="PeerJ">
        <title>Extensive microbial diversity within the chicken gut microbiome revealed by metagenomics and culture.</title>
        <authorList>
            <person name="Gilroy R."/>
            <person name="Ravi A."/>
            <person name="Getino M."/>
            <person name="Pursley I."/>
            <person name="Horton D.L."/>
            <person name="Alikhan N.F."/>
            <person name="Baker D."/>
            <person name="Gharbi K."/>
            <person name="Hall N."/>
            <person name="Watson M."/>
            <person name="Adriaenssens E.M."/>
            <person name="Foster-Nyarko E."/>
            <person name="Jarju S."/>
            <person name="Secka A."/>
            <person name="Antonio M."/>
            <person name="Oren A."/>
            <person name="Chaudhuri R.R."/>
            <person name="La Ragione R."/>
            <person name="Hildebrand F."/>
            <person name="Pallen M.J."/>
        </authorList>
    </citation>
    <scope>NUCLEOTIDE SEQUENCE</scope>
    <source>
        <strain evidence="1">6627</strain>
    </source>
</reference>
<dbReference type="Pfam" id="PF07722">
    <property type="entry name" value="Peptidase_C26"/>
    <property type="match status" value="1"/>
</dbReference>
<dbReference type="PANTHER" id="PTHR43235">
    <property type="entry name" value="GLUTAMINE AMIDOTRANSFERASE PB2B2.05-RELATED"/>
    <property type="match status" value="1"/>
</dbReference>
<name>A0A9D1UW28_9LACO</name>
<proteinExistence type="predicted"/>
<dbReference type="AlphaFoldDB" id="A0A9D1UW28"/>
<dbReference type="EMBL" id="DXFP01000011">
    <property type="protein sequence ID" value="HIX01459.1"/>
    <property type="molecule type" value="Genomic_DNA"/>
</dbReference>
<sequence length="245" mass="27334">MKDKPIIGISGSIIIDSGVPFPGYHRSYVNDDYIDSVIQAGGIPFIIPFNTEKKVIADQIDQVDGLILSGGHDVDPLNYNEEPRQKLTATFPERDTFDFTLIKFAEEKQIPILGICRGAQILNVYHGGTIIQDLSYADHELLRHAQPASPTTTTHSVSVKENTIFSKLFNEHRFTVNSFHHQVLGKLADNFEVGLVAPDGVIEGFQNTTYSNLEFAVQFHPEMLHRISPIAQTIFKTIVNQAKES</sequence>
<dbReference type="GO" id="GO:0006598">
    <property type="term" value="P:polyamine catabolic process"/>
    <property type="evidence" value="ECO:0007669"/>
    <property type="project" value="TreeGrafter"/>
</dbReference>
<dbReference type="InterPro" id="IPR011697">
    <property type="entry name" value="Peptidase_C26"/>
</dbReference>
<gene>
    <name evidence="1" type="ORF">H9861_01755</name>
</gene>
<dbReference type="SUPFAM" id="SSF52317">
    <property type="entry name" value="Class I glutamine amidotransferase-like"/>
    <property type="match status" value="1"/>
</dbReference>
<protein>
    <submittedName>
        <fullName evidence="1">Gamma-glutamyl-gamma-aminobutyrate hydrolase family protein</fullName>
    </submittedName>
</protein>
<dbReference type="InterPro" id="IPR044668">
    <property type="entry name" value="PuuD-like"/>
</dbReference>
<dbReference type="PROSITE" id="PS51273">
    <property type="entry name" value="GATASE_TYPE_1"/>
    <property type="match status" value="1"/>
</dbReference>
<dbReference type="GO" id="GO:0033969">
    <property type="term" value="F:gamma-glutamyl-gamma-aminobutyrate hydrolase activity"/>
    <property type="evidence" value="ECO:0007669"/>
    <property type="project" value="TreeGrafter"/>
</dbReference>
<dbReference type="Proteomes" id="UP000823963">
    <property type="component" value="Unassembled WGS sequence"/>
</dbReference>
<accession>A0A9D1UW28</accession>